<dbReference type="EMBL" id="BJVJ01000005">
    <property type="protein sequence ID" value="GEL21965.1"/>
    <property type="molecule type" value="Genomic_DNA"/>
</dbReference>
<evidence type="ECO:0000313" key="5">
    <source>
        <dbReference type="EMBL" id="GEL21965.1"/>
    </source>
</evidence>
<dbReference type="SMART" id="SM00895">
    <property type="entry name" value="FCD"/>
    <property type="match status" value="1"/>
</dbReference>
<accession>A0A511DAZ5</accession>
<dbReference type="RefSeq" id="WP_147102673.1">
    <property type="nucleotide sequence ID" value="NZ_BJVJ01000005.1"/>
</dbReference>
<dbReference type="InterPro" id="IPR008920">
    <property type="entry name" value="TF_FadR/GntR_C"/>
</dbReference>
<dbReference type="Gene3D" id="1.10.10.10">
    <property type="entry name" value="Winged helix-like DNA-binding domain superfamily/Winged helix DNA-binding domain"/>
    <property type="match status" value="1"/>
</dbReference>
<dbReference type="InterPro" id="IPR000524">
    <property type="entry name" value="Tscrpt_reg_HTH_GntR"/>
</dbReference>
<keyword evidence="2" id="KW-0238">DNA-binding</keyword>
<dbReference type="SMART" id="SM00345">
    <property type="entry name" value="HTH_GNTR"/>
    <property type="match status" value="1"/>
</dbReference>
<dbReference type="SUPFAM" id="SSF46785">
    <property type="entry name" value="Winged helix' DNA-binding domain"/>
    <property type="match status" value="1"/>
</dbReference>
<dbReference type="AlphaFoldDB" id="A0A511DAZ5"/>
<dbReference type="PANTHER" id="PTHR43537">
    <property type="entry name" value="TRANSCRIPTIONAL REGULATOR, GNTR FAMILY"/>
    <property type="match status" value="1"/>
</dbReference>
<dbReference type="Gene3D" id="1.20.120.530">
    <property type="entry name" value="GntR ligand-binding domain-like"/>
    <property type="match status" value="1"/>
</dbReference>
<dbReference type="InterPro" id="IPR036390">
    <property type="entry name" value="WH_DNA-bd_sf"/>
</dbReference>
<keyword evidence="1" id="KW-0805">Transcription regulation</keyword>
<dbReference type="InterPro" id="IPR036388">
    <property type="entry name" value="WH-like_DNA-bd_sf"/>
</dbReference>
<dbReference type="GO" id="GO:0003677">
    <property type="term" value="F:DNA binding"/>
    <property type="evidence" value="ECO:0007669"/>
    <property type="project" value="UniProtKB-KW"/>
</dbReference>
<organism evidence="5 6">
    <name type="scientific">Pseudonocardia sulfidoxydans NBRC 16205</name>
    <dbReference type="NCBI Taxonomy" id="1223511"/>
    <lineage>
        <taxon>Bacteria</taxon>
        <taxon>Bacillati</taxon>
        <taxon>Actinomycetota</taxon>
        <taxon>Actinomycetes</taxon>
        <taxon>Pseudonocardiales</taxon>
        <taxon>Pseudonocardiaceae</taxon>
        <taxon>Pseudonocardia</taxon>
    </lineage>
</organism>
<dbReference type="SUPFAM" id="SSF48008">
    <property type="entry name" value="GntR ligand-binding domain-like"/>
    <property type="match status" value="1"/>
</dbReference>
<reference evidence="5 6" key="1">
    <citation type="submission" date="2019-07" db="EMBL/GenBank/DDBJ databases">
        <title>Whole genome shotgun sequence of Pseudonocardia sulfidoxydans NBRC 16205.</title>
        <authorList>
            <person name="Hosoyama A."/>
            <person name="Uohara A."/>
            <person name="Ohji S."/>
            <person name="Ichikawa N."/>
        </authorList>
    </citation>
    <scope>NUCLEOTIDE SEQUENCE [LARGE SCALE GENOMIC DNA]</scope>
    <source>
        <strain evidence="5 6">NBRC 16205</strain>
    </source>
</reference>
<evidence type="ECO:0000259" key="4">
    <source>
        <dbReference type="PROSITE" id="PS50949"/>
    </source>
</evidence>
<evidence type="ECO:0000256" key="3">
    <source>
        <dbReference type="ARBA" id="ARBA00023163"/>
    </source>
</evidence>
<dbReference type="GO" id="GO:0003700">
    <property type="term" value="F:DNA-binding transcription factor activity"/>
    <property type="evidence" value="ECO:0007669"/>
    <property type="project" value="InterPro"/>
</dbReference>
<dbReference type="PROSITE" id="PS50949">
    <property type="entry name" value="HTH_GNTR"/>
    <property type="match status" value="1"/>
</dbReference>
<gene>
    <name evidence="5" type="ORF">PSU4_09190</name>
</gene>
<comment type="caution">
    <text evidence="5">The sequence shown here is derived from an EMBL/GenBank/DDBJ whole genome shotgun (WGS) entry which is preliminary data.</text>
</comment>
<keyword evidence="3" id="KW-0804">Transcription</keyword>
<dbReference type="Pfam" id="PF00392">
    <property type="entry name" value="GntR"/>
    <property type="match status" value="1"/>
</dbReference>
<dbReference type="InterPro" id="IPR011711">
    <property type="entry name" value="GntR_C"/>
</dbReference>
<dbReference type="PRINTS" id="PR00035">
    <property type="entry name" value="HTHGNTR"/>
</dbReference>
<evidence type="ECO:0000256" key="2">
    <source>
        <dbReference type="ARBA" id="ARBA00023125"/>
    </source>
</evidence>
<protein>
    <submittedName>
        <fullName evidence="5">GntR family transcriptional regulator</fullName>
    </submittedName>
</protein>
<name>A0A511DAZ5_9PSEU</name>
<dbReference type="CDD" id="cd07377">
    <property type="entry name" value="WHTH_GntR"/>
    <property type="match status" value="1"/>
</dbReference>
<proteinExistence type="predicted"/>
<dbReference type="Pfam" id="PF07729">
    <property type="entry name" value="FCD"/>
    <property type="match status" value="1"/>
</dbReference>
<dbReference type="OrthoDB" id="4532751at2"/>
<keyword evidence="6" id="KW-1185">Reference proteome</keyword>
<sequence length="231" mass="25686">MAELLERRTLREQLVDGLRAEIITGELAAGTALVETALSARFGVSRGTVREALRELHDQGLVVHLPRTGTIVRRLSPDEITGIYDVRAALEGRAAVAISLSDDWEQHSDRLEQLVDEMHRARDKPFLARLQTDLEFHRQLCRLSGNETLARTWEHLVTQMSSVHSGMGESVVLPLMGAEDHLVFVDAIRSRDPAFIQRTIDRVMAHSAAQLLAALEDPARHTTGFADFPAT</sequence>
<dbReference type="Proteomes" id="UP000321685">
    <property type="component" value="Unassembled WGS sequence"/>
</dbReference>
<evidence type="ECO:0000313" key="6">
    <source>
        <dbReference type="Proteomes" id="UP000321685"/>
    </source>
</evidence>
<evidence type="ECO:0000256" key="1">
    <source>
        <dbReference type="ARBA" id="ARBA00023015"/>
    </source>
</evidence>
<feature type="domain" description="HTH gntR-type" evidence="4">
    <location>
        <begin position="8"/>
        <end position="75"/>
    </location>
</feature>
<dbReference type="PANTHER" id="PTHR43537:SF24">
    <property type="entry name" value="GLUCONATE OPERON TRANSCRIPTIONAL REPRESSOR"/>
    <property type="match status" value="1"/>
</dbReference>